<name>A0ABX0WXN8_9PROT</name>
<accession>A0ABX0WXN8</accession>
<gene>
    <name evidence="1" type="ORF">GGR96_001192</name>
</gene>
<evidence type="ECO:0000313" key="2">
    <source>
        <dbReference type="Proteomes" id="UP000556869"/>
    </source>
</evidence>
<comment type="caution">
    <text evidence="1">The sequence shown here is derived from an EMBL/GenBank/DDBJ whole genome shotgun (WGS) entry which is preliminary data.</text>
</comment>
<protein>
    <submittedName>
        <fullName evidence="1">Uncharacterized protein</fullName>
    </submittedName>
</protein>
<dbReference type="EMBL" id="JAATJD010000001">
    <property type="protein sequence ID" value="NJB74120.1"/>
    <property type="molecule type" value="Genomic_DNA"/>
</dbReference>
<sequence length="55" mass="6060">MPQQVTRIQRTPSAAIPFQKTVIAKIIRNTAFCPSRVKAGPEMPPIVLNGTKNNE</sequence>
<organism evidence="1 2">
    <name type="scientific">Thalassospira tepidiphila</name>
    <dbReference type="NCBI Taxonomy" id="393657"/>
    <lineage>
        <taxon>Bacteria</taxon>
        <taxon>Pseudomonadati</taxon>
        <taxon>Pseudomonadota</taxon>
        <taxon>Alphaproteobacteria</taxon>
        <taxon>Rhodospirillales</taxon>
        <taxon>Thalassospiraceae</taxon>
        <taxon>Thalassospira</taxon>
    </lineage>
</organism>
<keyword evidence="2" id="KW-1185">Reference proteome</keyword>
<proteinExistence type="predicted"/>
<reference evidence="1 2" key="1">
    <citation type="submission" date="2020-03" db="EMBL/GenBank/DDBJ databases">
        <title>Genomic Encyclopedia of Type Strains, Phase IV (KMG-IV): sequencing the most valuable type-strain genomes for metagenomic binning, comparative biology and taxonomic classification.</title>
        <authorList>
            <person name="Goeker M."/>
        </authorList>
    </citation>
    <scope>NUCLEOTIDE SEQUENCE [LARGE SCALE GENOMIC DNA]</scope>
    <source>
        <strain evidence="1 2">DSM 18888</strain>
    </source>
</reference>
<evidence type="ECO:0000313" key="1">
    <source>
        <dbReference type="EMBL" id="NJB74120.1"/>
    </source>
</evidence>
<dbReference type="Proteomes" id="UP000556869">
    <property type="component" value="Unassembled WGS sequence"/>
</dbReference>